<name>A0A0S7BLI3_9CHLR</name>
<evidence type="ECO:0000259" key="7">
    <source>
        <dbReference type="Pfam" id="PF02838"/>
    </source>
</evidence>
<comment type="similarity">
    <text evidence="1">Belongs to the glycosyl hydrolase 20 family.</text>
</comment>
<accession>A0A0S7BLI3</accession>
<proteinExistence type="inferred from homology"/>
<dbReference type="RefSeq" id="WP_075074535.1">
    <property type="nucleotide sequence ID" value="NZ_DF967972.1"/>
</dbReference>
<dbReference type="InterPro" id="IPR025705">
    <property type="entry name" value="Beta_hexosaminidase_sua/sub"/>
</dbReference>
<dbReference type="SUPFAM" id="SSF51445">
    <property type="entry name" value="(Trans)glycosidases"/>
    <property type="match status" value="1"/>
</dbReference>
<keyword evidence="3" id="KW-0378">Hydrolase</keyword>
<dbReference type="STRING" id="360412.LARV_03134"/>
<dbReference type="Gene3D" id="3.30.379.10">
    <property type="entry name" value="Chitobiase/beta-hexosaminidase domain 2-like"/>
    <property type="match status" value="1"/>
</dbReference>
<dbReference type="InterPro" id="IPR015883">
    <property type="entry name" value="Glyco_hydro_20_cat"/>
</dbReference>
<evidence type="ECO:0000259" key="6">
    <source>
        <dbReference type="Pfam" id="PF00728"/>
    </source>
</evidence>
<evidence type="ECO:0000256" key="3">
    <source>
        <dbReference type="ARBA" id="ARBA00022801"/>
    </source>
</evidence>
<dbReference type="Pfam" id="PF00728">
    <property type="entry name" value="Glyco_hydro_20"/>
    <property type="match status" value="1"/>
</dbReference>
<dbReference type="PRINTS" id="PR00738">
    <property type="entry name" value="GLHYDRLASE20"/>
</dbReference>
<keyword evidence="2" id="KW-0732">Signal</keyword>
<evidence type="ECO:0000256" key="2">
    <source>
        <dbReference type="ARBA" id="ARBA00022729"/>
    </source>
</evidence>
<dbReference type="InterPro" id="IPR029018">
    <property type="entry name" value="Hex-like_dom2"/>
</dbReference>
<dbReference type="OrthoDB" id="9763537at2"/>
<feature type="domain" description="Beta-hexosaminidase bacterial type N-terminal" evidence="7">
    <location>
        <begin position="8"/>
        <end position="132"/>
    </location>
</feature>
<dbReference type="AlphaFoldDB" id="A0A0S7BLI3"/>
<dbReference type="InterPro" id="IPR015882">
    <property type="entry name" value="HEX_bac_N"/>
</dbReference>
<dbReference type="GO" id="GO:0004563">
    <property type="term" value="F:beta-N-acetylhexosaminidase activity"/>
    <property type="evidence" value="ECO:0007669"/>
    <property type="project" value="InterPro"/>
</dbReference>
<evidence type="ECO:0000256" key="5">
    <source>
        <dbReference type="PIRSR" id="PIRSR625705-1"/>
    </source>
</evidence>
<organism evidence="8">
    <name type="scientific">Longilinea arvoryzae</name>
    <dbReference type="NCBI Taxonomy" id="360412"/>
    <lineage>
        <taxon>Bacteria</taxon>
        <taxon>Bacillati</taxon>
        <taxon>Chloroflexota</taxon>
        <taxon>Anaerolineae</taxon>
        <taxon>Anaerolineales</taxon>
        <taxon>Anaerolineaceae</taxon>
        <taxon>Longilinea</taxon>
    </lineage>
</organism>
<dbReference type="GO" id="GO:0016020">
    <property type="term" value="C:membrane"/>
    <property type="evidence" value="ECO:0007669"/>
    <property type="project" value="TreeGrafter"/>
</dbReference>
<dbReference type="GO" id="GO:0005975">
    <property type="term" value="P:carbohydrate metabolic process"/>
    <property type="evidence" value="ECO:0007669"/>
    <property type="project" value="InterPro"/>
</dbReference>
<dbReference type="Gene3D" id="3.20.20.80">
    <property type="entry name" value="Glycosidases"/>
    <property type="match status" value="1"/>
</dbReference>
<dbReference type="InterPro" id="IPR017853">
    <property type="entry name" value="GH"/>
</dbReference>
<dbReference type="PANTHER" id="PTHR22600:SF26">
    <property type="entry name" value="BETA-N-ACETYLHEXOSAMINIDASE"/>
    <property type="match status" value="1"/>
</dbReference>
<evidence type="ECO:0000256" key="1">
    <source>
        <dbReference type="ARBA" id="ARBA00006285"/>
    </source>
</evidence>
<reference evidence="8" key="1">
    <citation type="submission" date="2015-07" db="EMBL/GenBank/DDBJ databases">
        <title>Draft Genome Sequences of Anaerolinea thermolimosa IMO-1, Bellilinea caldifistulae GOMI-1, Leptolinea tardivitalis YMTK-2, Levilinea saccharolytica KIBI-1,Longilinea arvoryzae KOME-1, Previously Described as Members of the Anaerolineaceae (Chloroflexi).</title>
        <authorList>
            <person name="Sekiguchi Y."/>
            <person name="Ohashi A."/>
            <person name="Matsuura N."/>
            <person name="Tourlousse M.D."/>
        </authorList>
    </citation>
    <scope>NUCLEOTIDE SEQUENCE [LARGE SCALE GENOMIC DNA]</scope>
    <source>
        <strain evidence="8">KOME-1</strain>
    </source>
</reference>
<dbReference type="GO" id="GO:0030203">
    <property type="term" value="P:glycosaminoglycan metabolic process"/>
    <property type="evidence" value="ECO:0007669"/>
    <property type="project" value="TreeGrafter"/>
</dbReference>
<dbReference type="PANTHER" id="PTHR22600">
    <property type="entry name" value="BETA-HEXOSAMINIDASE"/>
    <property type="match status" value="1"/>
</dbReference>
<keyword evidence="4" id="KW-0326">Glycosidase</keyword>
<dbReference type="EMBL" id="DF967972">
    <property type="protein sequence ID" value="GAP15350.1"/>
    <property type="molecule type" value="Genomic_DNA"/>
</dbReference>
<dbReference type="Proteomes" id="UP000055060">
    <property type="component" value="Unassembled WGS sequence"/>
</dbReference>
<feature type="active site" description="Proton donor" evidence="5">
    <location>
        <position position="287"/>
    </location>
</feature>
<protein>
    <submittedName>
        <fullName evidence="8">N-acetyl-beta-hexosaminidase</fullName>
    </submittedName>
</protein>
<dbReference type="SUPFAM" id="SSF55545">
    <property type="entry name" value="beta-N-acetylhexosaminidase-like domain"/>
    <property type="match status" value="1"/>
</dbReference>
<gene>
    <name evidence="8" type="ORF">LARV_03134</name>
</gene>
<dbReference type="CDD" id="cd06565">
    <property type="entry name" value="GH20_GcnA-like"/>
    <property type="match status" value="1"/>
</dbReference>
<keyword evidence="9" id="KW-1185">Reference proteome</keyword>
<feature type="domain" description="Glycoside hydrolase family 20 catalytic" evidence="6">
    <location>
        <begin position="135"/>
        <end position="374"/>
    </location>
</feature>
<dbReference type="Pfam" id="PF02838">
    <property type="entry name" value="Glyco_hydro_20b"/>
    <property type="match status" value="1"/>
</dbReference>
<evidence type="ECO:0000313" key="8">
    <source>
        <dbReference type="EMBL" id="GAP15350.1"/>
    </source>
</evidence>
<sequence length="612" mass="68010">MTIDRLFLPIPRRVENRAGFFTLPSAAFIVLQGDPRTLLPAGRRFQIALEHQFGLRWQISASPCVPAPAQGLLLRIANDVVHPQGYRLEISGQGLSITAADAAGAFYGVCTLIQWLAQQPALQVECLSVEDWPDFPARGVMLDISRDRVPTMQTLYELVDRLAGWKVNQLQLYMEHTFAYQAHPEVWSEASPMTAEEILDLDAYCRERFIELVPNQNSFGHMERWLKHPRYAALAEIQGEFSTPWGKHHGPFSLAPADPGSFELVSGLYDELLPHFTSRMVNVGCDETFDLGQGRSRELCAQSGVGRVYLKYLNRILAEIQRRGRLPQFWGDIIIKHPDLVPELPKGAIALEWGYEASHPFDEHGAQFEAAGVPFYVCPGTSSWNSLAGRTDNALGNLVNAAENGLKHGASGYLNTDWGDNGHWQVPPVSWLGLAAGAAFGWCLKSNADLAVPQTVSRFAFDDPSESMGRLAFELGNVYRAAGFEPPNSSLLYHLIQAEPEQVSQAPFVTEPGLRSALQAIDATMPALAGEHMTRPDAALIRREYENTARLMRYACRRGLGLVAGKDPDRDPALHAELAAFLEEYRALWLERSRPGGLKDSVRRFEQLLSRA</sequence>
<evidence type="ECO:0000313" key="9">
    <source>
        <dbReference type="Proteomes" id="UP000055060"/>
    </source>
</evidence>
<evidence type="ECO:0000256" key="4">
    <source>
        <dbReference type="ARBA" id="ARBA00023295"/>
    </source>
</evidence>